<gene>
    <name evidence="2" type="ORF">CDL10_06700</name>
</gene>
<evidence type="ECO:0000313" key="3">
    <source>
        <dbReference type="Proteomes" id="UP000231960"/>
    </source>
</evidence>
<dbReference type="EMBL" id="NIPO01000001">
    <property type="protein sequence ID" value="PJR04251.1"/>
    <property type="molecule type" value="Genomic_DNA"/>
</dbReference>
<dbReference type="RefSeq" id="WP_100677812.1">
    <property type="nucleotide sequence ID" value="NZ_NIPO01000001.1"/>
</dbReference>
<keyword evidence="1" id="KW-1133">Transmembrane helix</keyword>
<feature type="transmembrane region" description="Helical" evidence="1">
    <location>
        <begin position="155"/>
        <end position="178"/>
    </location>
</feature>
<reference evidence="2 3" key="1">
    <citation type="submission" date="2017-06" db="EMBL/GenBank/DDBJ databases">
        <title>Description of Avrilella dinanensis gen. nov. sp. nov.</title>
        <authorList>
            <person name="Leyer C."/>
            <person name="Sassi M."/>
            <person name="Minet J."/>
            <person name="Kayal S."/>
            <person name="Cattoir V."/>
        </authorList>
    </citation>
    <scope>NUCLEOTIDE SEQUENCE [LARGE SCALE GENOMIC DNA]</scope>
    <source>
        <strain evidence="2 3">UR159</strain>
    </source>
</reference>
<proteinExistence type="predicted"/>
<accession>A0A2M9R5Y1</accession>
<keyword evidence="1" id="KW-0812">Transmembrane</keyword>
<evidence type="ECO:0000256" key="1">
    <source>
        <dbReference type="SAM" id="Phobius"/>
    </source>
</evidence>
<feature type="transmembrane region" description="Helical" evidence="1">
    <location>
        <begin position="190"/>
        <end position="212"/>
    </location>
</feature>
<protein>
    <submittedName>
        <fullName evidence="2">Uncharacterized protein</fullName>
    </submittedName>
</protein>
<feature type="transmembrane region" description="Helical" evidence="1">
    <location>
        <begin position="121"/>
        <end position="143"/>
    </location>
</feature>
<organism evidence="2 3">
    <name type="scientific">Avrilella dinanensis</name>
    <dbReference type="NCBI Taxonomy" id="2008672"/>
    <lineage>
        <taxon>Bacteria</taxon>
        <taxon>Pseudomonadati</taxon>
        <taxon>Bacteroidota</taxon>
        <taxon>Flavobacteriia</taxon>
        <taxon>Flavobacteriales</taxon>
        <taxon>Flavobacteriaceae</taxon>
        <taxon>Avrilella</taxon>
    </lineage>
</organism>
<dbReference type="Proteomes" id="UP000231960">
    <property type="component" value="Unassembled WGS sequence"/>
</dbReference>
<dbReference type="OrthoDB" id="662673at2"/>
<dbReference type="AlphaFoldDB" id="A0A2M9R5Y1"/>
<feature type="transmembrane region" description="Helical" evidence="1">
    <location>
        <begin position="89"/>
        <end position="109"/>
    </location>
</feature>
<comment type="caution">
    <text evidence="2">The sequence shown here is derived from an EMBL/GenBank/DDBJ whole genome shotgun (WGS) entry which is preliminary data.</text>
</comment>
<evidence type="ECO:0000313" key="2">
    <source>
        <dbReference type="EMBL" id="PJR04251.1"/>
    </source>
</evidence>
<sequence>MRKITEVEINQLFDFTKKHYVEHYDVQVELVDHLANAIEQQWNENPTISFEDALEKEFKKFGVFGFTGLVEQKQNELHKYYNKKMWKEIVQFVSIPKIILTICLYFILYNFLKSFQPWSDIVLYVLLLISFIYMLVDGFRFIYQMKKQQKQTQKSWLIQSVASQVYSMPTIGFVPVYIQFFLDTDSGVMSLAYLHFLTAFCLFHFIGFYILIFKLKPALKSEISRTENKYQFV</sequence>
<keyword evidence="1" id="KW-0472">Membrane</keyword>
<keyword evidence="3" id="KW-1185">Reference proteome</keyword>
<name>A0A2M9R5Y1_9FLAO</name>